<dbReference type="InterPro" id="IPR029063">
    <property type="entry name" value="SAM-dependent_MTases_sf"/>
</dbReference>
<dbReference type="GeneID" id="28726222"/>
<keyword evidence="1 4" id="KW-0489">Methyltransferase</keyword>
<keyword evidence="7" id="KW-1185">Reference proteome</keyword>
<evidence type="ECO:0000256" key="3">
    <source>
        <dbReference type="ARBA" id="ARBA00022691"/>
    </source>
</evidence>
<dbReference type="Pfam" id="PF11968">
    <property type="entry name" value="Bmt2"/>
    <property type="match status" value="1"/>
</dbReference>
<evidence type="ECO:0000313" key="7">
    <source>
        <dbReference type="Proteomes" id="UP000243052"/>
    </source>
</evidence>
<feature type="region of interest" description="Disordered" evidence="5">
    <location>
        <begin position="1"/>
        <end position="21"/>
    </location>
</feature>
<dbReference type="EMBL" id="CP014248">
    <property type="protein sequence ID" value="AMD22857.1"/>
    <property type="molecule type" value="Genomic_DNA"/>
</dbReference>
<evidence type="ECO:0000256" key="1">
    <source>
        <dbReference type="ARBA" id="ARBA00022603"/>
    </source>
</evidence>
<sequence length="335" mass="38363">MLSRNRTSITGKSPFQRKPSIKPSKARKVIRRFHVLIQKRRIACSKLGWELIDNDEKSNQQLISEKLRQLGLQERYNIGIQISHPNQDMEQKLLAIHKYTDPTDLVAVLGYISSEINSLGGLKNYQHASTVGQDPNRGGDSSKRLIKWLKEIDIYKNRKPRALEIGSLSASNYISKSGIFNPVVRIDLNSTDSENILQQDFMERPLPKSDEEAFDLISCSLVLNFVPTHQQRGNMIKRFRQFLRNDVQATLLFIVLPRPCINNSRYTTSAYFCEMMQALGYLKVRYHETNKLVYILFQTSSSGQSAIPNNNDLTKFSKKHKLQDGPGMNNFAITL</sequence>
<comment type="function">
    <text evidence="4">S-adenosyl-L-methionine-dependent methyltransferase that specifically methylates the N(1) position of an adenine present in helix 65 in 25S rRNA.</text>
</comment>
<feature type="compositionally biased region" description="Polar residues" evidence="5">
    <location>
        <begin position="1"/>
        <end position="13"/>
    </location>
</feature>
<dbReference type="HAMAP" id="MF_03044">
    <property type="entry name" value="BMT2"/>
    <property type="match status" value="1"/>
</dbReference>
<dbReference type="PANTHER" id="PTHR21008">
    <property type="entry name" value="S-ADENOSYLMETHIONINE SENSOR UPSTREAM OF MTORC1-RELATED"/>
    <property type="match status" value="1"/>
</dbReference>
<evidence type="ECO:0000256" key="4">
    <source>
        <dbReference type="HAMAP-Rule" id="MF_03044"/>
    </source>
</evidence>
<comment type="subcellular location">
    <subcellularLocation>
        <location evidence="4">Nucleus</location>
        <location evidence="4">Nucleolus</location>
    </subcellularLocation>
</comment>
<feature type="binding site" evidence="4">
    <location>
        <position position="187"/>
    </location>
    <ligand>
        <name>S-adenosyl-L-methionine</name>
        <dbReference type="ChEBI" id="CHEBI:59789"/>
    </ligand>
</feature>
<keyword evidence="4" id="KW-0539">Nucleus</keyword>
<keyword evidence="2 4" id="KW-0808">Transferase</keyword>
<dbReference type="Gene3D" id="3.40.50.150">
    <property type="entry name" value="Vaccinia Virus protein VP39"/>
    <property type="match status" value="1"/>
</dbReference>
<feature type="binding site" evidence="4">
    <location>
        <position position="166"/>
    </location>
    <ligand>
        <name>S-adenosyl-L-methionine</name>
        <dbReference type="ChEBI" id="CHEBI:59789"/>
    </ligand>
</feature>
<dbReference type="AlphaFoldDB" id="A0A0X8HWP0"/>
<dbReference type="RefSeq" id="XP_017989853.1">
    <property type="nucleotide sequence ID" value="XM_018134364.1"/>
</dbReference>
<dbReference type="GO" id="GO:0005730">
    <property type="term" value="C:nucleolus"/>
    <property type="evidence" value="ECO:0007669"/>
    <property type="project" value="UniProtKB-SubCell"/>
</dbReference>
<proteinExistence type="inferred from homology"/>
<dbReference type="EC" id="2.1.1.-" evidence="4"/>
<protein>
    <recommendedName>
        <fullName evidence="4">25S rRNA adenine-N(1) methyltransferase</fullName>
        <ecNumber evidence="4">2.1.1.-</ecNumber>
    </recommendedName>
</protein>
<accession>A0A0X8HWP0</accession>
<gene>
    <name evidence="4" type="primary">BMT2</name>
    <name evidence="6" type="ORF">AW171_hschr84916</name>
</gene>
<evidence type="ECO:0000256" key="5">
    <source>
        <dbReference type="SAM" id="MobiDB-lite"/>
    </source>
</evidence>
<dbReference type="SUPFAM" id="SSF53335">
    <property type="entry name" value="S-adenosyl-L-methionine-dependent methyltransferases"/>
    <property type="match status" value="1"/>
</dbReference>
<name>A0A0X8HWP0_9SACH</name>
<dbReference type="OrthoDB" id="5954793at2759"/>
<dbReference type="Proteomes" id="UP000243052">
    <property type="component" value="Chromosome viii"/>
</dbReference>
<evidence type="ECO:0000256" key="2">
    <source>
        <dbReference type="ARBA" id="ARBA00022679"/>
    </source>
</evidence>
<dbReference type="InterPro" id="IPR021867">
    <property type="entry name" value="Bmt2/SAMTOR"/>
</dbReference>
<reference evidence="6 7" key="1">
    <citation type="submission" date="2016-01" db="EMBL/GenBank/DDBJ databases">
        <title>Genome sequence of the yeast Holleya sinecauda.</title>
        <authorList>
            <person name="Dietrich F.S."/>
        </authorList>
    </citation>
    <scope>NUCLEOTIDE SEQUENCE [LARGE SCALE GENOMIC DNA]</scope>
    <source>
        <strain evidence="6 7">ATCC 58844</strain>
    </source>
</reference>
<keyword evidence="3 4" id="KW-0949">S-adenosyl-L-methionine</keyword>
<dbReference type="GO" id="GO:0016433">
    <property type="term" value="F:rRNA (adenine) methyltransferase activity"/>
    <property type="evidence" value="ECO:0007669"/>
    <property type="project" value="UniProtKB-UniRule"/>
</dbReference>
<comment type="similarity">
    <text evidence="4">Belongs to the BMT2 family.</text>
</comment>
<evidence type="ECO:0000313" key="6">
    <source>
        <dbReference type="EMBL" id="AMD22857.1"/>
    </source>
</evidence>
<dbReference type="PANTHER" id="PTHR21008:SF1">
    <property type="entry name" value="25S RRNA (ADENINE(2142)-N(1))-METHYLTRANSFERASE"/>
    <property type="match status" value="1"/>
</dbReference>
<dbReference type="STRING" id="45286.A0A0X8HWP0"/>
<organism evidence="6 7">
    <name type="scientific">Eremothecium sinecaudum</name>
    <dbReference type="NCBI Taxonomy" id="45286"/>
    <lineage>
        <taxon>Eukaryota</taxon>
        <taxon>Fungi</taxon>
        <taxon>Dikarya</taxon>
        <taxon>Ascomycota</taxon>
        <taxon>Saccharomycotina</taxon>
        <taxon>Saccharomycetes</taxon>
        <taxon>Saccharomycetales</taxon>
        <taxon>Saccharomycetaceae</taxon>
        <taxon>Eremothecium</taxon>
    </lineage>
</organism>